<dbReference type="EMBL" id="BNAB01000007">
    <property type="protein sequence ID" value="GHE01688.1"/>
    <property type="molecule type" value="Genomic_DNA"/>
</dbReference>
<gene>
    <name evidence="1" type="ORF">GCM10008024_18150</name>
    <name evidence="2" type="ORF">SAMN05444006_108134</name>
</gene>
<dbReference type="AlphaFoldDB" id="A0AAN5A078"/>
<accession>A0AAN5A078</accession>
<name>A0AAN5A078_9RHOB</name>
<dbReference type="Proteomes" id="UP000634647">
    <property type="component" value="Unassembled WGS sequence"/>
</dbReference>
<evidence type="ECO:0000313" key="4">
    <source>
        <dbReference type="Proteomes" id="UP000634647"/>
    </source>
</evidence>
<organism evidence="1 4">
    <name type="scientific">Allgaiera indica</name>
    <dbReference type="NCBI Taxonomy" id="765699"/>
    <lineage>
        <taxon>Bacteria</taxon>
        <taxon>Pseudomonadati</taxon>
        <taxon>Pseudomonadota</taxon>
        <taxon>Alphaproteobacteria</taxon>
        <taxon>Rhodobacterales</taxon>
        <taxon>Paracoccaceae</taxon>
        <taxon>Allgaiera</taxon>
    </lineage>
</organism>
<dbReference type="Gene3D" id="3.40.50.150">
    <property type="entry name" value="Vaccinia Virus protein VP39"/>
    <property type="match status" value="1"/>
</dbReference>
<dbReference type="RefSeq" id="WP_035844926.1">
    <property type="nucleotide sequence ID" value="NZ_BNAB01000007.1"/>
</dbReference>
<reference evidence="2 3" key="2">
    <citation type="submission" date="2016-10" db="EMBL/GenBank/DDBJ databases">
        <authorList>
            <person name="Varghese N."/>
            <person name="Submissions S."/>
        </authorList>
    </citation>
    <scope>NUCLEOTIDE SEQUENCE [LARGE SCALE GENOMIC DNA]</scope>
    <source>
        <strain evidence="2 3">DSM 24802</strain>
    </source>
</reference>
<reference evidence="1" key="1">
    <citation type="journal article" date="2014" name="Int. J. Syst. Evol. Microbiol.">
        <title>Complete genome sequence of Corynebacterium casei LMG S-19264T (=DSM 44701T), isolated from a smear-ripened cheese.</title>
        <authorList>
            <consortium name="US DOE Joint Genome Institute (JGI-PGF)"/>
            <person name="Walter F."/>
            <person name="Albersmeier A."/>
            <person name="Kalinowski J."/>
            <person name="Ruckert C."/>
        </authorList>
    </citation>
    <scope>NUCLEOTIDE SEQUENCE</scope>
    <source>
        <strain evidence="1">CGMCC 1.10859</strain>
    </source>
</reference>
<reference evidence="1" key="3">
    <citation type="submission" date="2023-06" db="EMBL/GenBank/DDBJ databases">
        <authorList>
            <person name="Sun Q."/>
            <person name="Zhou Y."/>
        </authorList>
    </citation>
    <scope>NUCLEOTIDE SEQUENCE</scope>
    <source>
        <strain evidence="1">CGMCC 1.10859</strain>
    </source>
</reference>
<evidence type="ECO:0000313" key="2">
    <source>
        <dbReference type="EMBL" id="SDW95958.1"/>
    </source>
</evidence>
<dbReference type="SUPFAM" id="SSF53335">
    <property type="entry name" value="S-adenosyl-L-methionine-dependent methyltransferases"/>
    <property type="match status" value="1"/>
</dbReference>
<evidence type="ECO:0000313" key="1">
    <source>
        <dbReference type="EMBL" id="GHE01688.1"/>
    </source>
</evidence>
<comment type="caution">
    <text evidence="1">The sequence shown here is derived from an EMBL/GenBank/DDBJ whole genome shotgun (WGS) entry which is preliminary data.</text>
</comment>
<protein>
    <submittedName>
        <fullName evidence="1">Uncharacterized protein</fullName>
    </submittedName>
</protein>
<keyword evidence="3" id="KW-1185">Reference proteome</keyword>
<evidence type="ECO:0000313" key="3">
    <source>
        <dbReference type="Proteomes" id="UP000199541"/>
    </source>
</evidence>
<dbReference type="EMBL" id="FNOB01000008">
    <property type="protein sequence ID" value="SDW95958.1"/>
    <property type="molecule type" value="Genomic_DNA"/>
</dbReference>
<dbReference type="InterPro" id="IPR029063">
    <property type="entry name" value="SAM-dependent_MTases_sf"/>
</dbReference>
<dbReference type="Proteomes" id="UP000199541">
    <property type="component" value="Unassembled WGS sequence"/>
</dbReference>
<sequence length="261" mass="30204">MRPFELTESKAWFPELPAQFRSDYRLGNYASDRITRVMWKYLMRPRNCERSWLRLHQHMPELLSGPPKDILELSTAHGSLLEILRWGGHRVTGTDCAWAVDGSTAQVKPPRRHWHFRLLERLRSVRHDHPMAESVQGWPYQPLIESLGLGVTLHDGGSIPYPFADKSQDYVICYQALEAYAPPERWVDIVDEMCRIARHAVVIGFNPLPLGMRSDGGTYRRFRDGWQRLMAYDRIGFQTRAFLVGKTRAGHHPTLCKLIAT</sequence>
<proteinExistence type="predicted"/>